<dbReference type="GO" id="GO:0016787">
    <property type="term" value="F:hydrolase activity"/>
    <property type="evidence" value="ECO:0007669"/>
    <property type="project" value="UniProtKB-KW"/>
</dbReference>
<dbReference type="PANTHER" id="PTHR18934:SF99">
    <property type="entry name" value="ATP-DEPENDENT RNA HELICASE DHX37-RELATED"/>
    <property type="match status" value="1"/>
</dbReference>
<dbReference type="AlphaFoldDB" id="D8SRD4"/>
<evidence type="ECO:0000256" key="4">
    <source>
        <dbReference type="ARBA" id="ARBA00022840"/>
    </source>
</evidence>
<organism evidence="6">
    <name type="scientific">Selaginella moellendorffii</name>
    <name type="common">Spikemoss</name>
    <dbReference type="NCBI Taxonomy" id="88036"/>
    <lineage>
        <taxon>Eukaryota</taxon>
        <taxon>Viridiplantae</taxon>
        <taxon>Streptophyta</taxon>
        <taxon>Embryophyta</taxon>
        <taxon>Tracheophyta</taxon>
        <taxon>Lycopodiopsida</taxon>
        <taxon>Selaginellales</taxon>
        <taxon>Selaginellaceae</taxon>
        <taxon>Selaginella</taxon>
    </lineage>
</organism>
<dbReference type="Proteomes" id="UP000001514">
    <property type="component" value="Unassembled WGS sequence"/>
</dbReference>
<protein>
    <submittedName>
        <fullName evidence="5">Uncharacterized protein</fullName>
    </submittedName>
</protein>
<feature type="non-terminal residue" evidence="5">
    <location>
        <position position="1"/>
    </location>
</feature>
<dbReference type="GO" id="GO:0005524">
    <property type="term" value="F:ATP binding"/>
    <property type="evidence" value="ECO:0007669"/>
    <property type="project" value="UniProtKB-KW"/>
</dbReference>
<gene>
    <name evidence="5" type="ORF">SELMODRAFT_123024</name>
</gene>
<dbReference type="InterPro" id="IPR027417">
    <property type="entry name" value="P-loop_NTPase"/>
</dbReference>
<reference evidence="5 6" key="1">
    <citation type="journal article" date="2011" name="Science">
        <title>The Selaginella genome identifies genetic changes associated with the evolution of vascular plants.</title>
        <authorList>
            <person name="Banks J.A."/>
            <person name="Nishiyama T."/>
            <person name="Hasebe M."/>
            <person name="Bowman J.L."/>
            <person name="Gribskov M."/>
            <person name="dePamphilis C."/>
            <person name="Albert V.A."/>
            <person name="Aono N."/>
            <person name="Aoyama T."/>
            <person name="Ambrose B.A."/>
            <person name="Ashton N.W."/>
            <person name="Axtell M.J."/>
            <person name="Barker E."/>
            <person name="Barker M.S."/>
            <person name="Bennetzen J.L."/>
            <person name="Bonawitz N.D."/>
            <person name="Chapple C."/>
            <person name="Cheng C."/>
            <person name="Correa L.G."/>
            <person name="Dacre M."/>
            <person name="DeBarry J."/>
            <person name="Dreyer I."/>
            <person name="Elias M."/>
            <person name="Engstrom E.M."/>
            <person name="Estelle M."/>
            <person name="Feng L."/>
            <person name="Finet C."/>
            <person name="Floyd S.K."/>
            <person name="Frommer W.B."/>
            <person name="Fujita T."/>
            <person name="Gramzow L."/>
            <person name="Gutensohn M."/>
            <person name="Harholt J."/>
            <person name="Hattori M."/>
            <person name="Heyl A."/>
            <person name="Hirai T."/>
            <person name="Hiwatashi Y."/>
            <person name="Ishikawa M."/>
            <person name="Iwata M."/>
            <person name="Karol K.G."/>
            <person name="Koehler B."/>
            <person name="Kolukisaoglu U."/>
            <person name="Kubo M."/>
            <person name="Kurata T."/>
            <person name="Lalonde S."/>
            <person name="Li K."/>
            <person name="Li Y."/>
            <person name="Litt A."/>
            <person name="Lyons E."/>
            <person name="Manning G."/>
            <person name="Maruyama T."/>
            <person name="Michael T.P."/>
            <person name="Mikami K."/>
            <person name="Miyazaki S."/>
            <person name="Morinaga S."/>
            <person name="Murata T."/>
            <person name="Mueller-Roeber B."/>
            <person name="Nelson D.R."/>
            <person name="Obara M."/>
            <person name="Oguri Y."/>
            <person name="Olmstead R.G."/>
            <person name="Onodera N."/>
            <person name="Petersen B.L."/>
            <person name="Pils B."/>
            <person name="Prigge M."/>
            <person name="Rensing S.A."/>
            <person name="Riano-Pachon D.M."/>
            <person name="Roberts A.W."/>
            <person name="Sato Y."/>
            <person name="Scheller H.V."/>
            <person name="Schulz B."/>
            <person name="Schulz C."/>
            <person name="Shakirov E.V."/>
            <person name="Shibagaki N."/>
            <person name="Shinohara N."/>
            <person name="Shippen D.E."/>
            <person name="Soerensen I."/>
            <person name="Sotooka R."/>
            <person name="Sugimoto N."/>
            <person name="Sugita M."/>
            <person name="Sumikawa N."/>
            <person name="Tanurdzic M."/>
            <person name="Theissen G."/>
            <person name="Ulvskov P."/>
            <person name="Wakazuki S."/>
            <person name="Weng J.K."/>
            <person name="Willats W.W."/>
            <person name="Wipf D."/>
            <person name="Wolf P.G."/>
            <person name="Yang L."/>
            <person name="Zimmer A.D."/>
            <person name="Zhu Q."/>
            <person name="Mitros T."/>
            <person name="Hellsten U."/>
            <person name="Loque D."/>
            <person name="Otillar R."/>
            <person name="Salamov A."/>
            <person name="Schmutz J."/>
            <person name="Shapiro H."/>
            <person name="Lindquist E."/>
            <person name="Lucas S."/>
            <person name="Rokhsar D."/>
            <person name="Grigoriev I.V."/>
        </authorList>
    </citation>
    <scope>NUCLEOTIDE SEQUENCE [LARGE SCALE GENOMIC DNA]</scope>
</reference>
<dbReference type="EMBL" id="GL377635">
    <property type="protein sequence ID" value="EFJ13122.1"/>
    <property type="molecule type" value="Genomic_DNA"/>
</dbReference>
<dbReference type="STRING" id="88036.D8SRD4"/>
<dbReference type="Gramene" id="EFJ13122">
    <property type="protein sequence ID" value="EFJ13122"/>
    <property type="gene ID" value="SELMODRAFT_123024"/>
</dbReference>
<evidence type="ECO:0000256" key="3">
    <source>
        <dbReference type="ARBA" id="ARBA00022806"/>
    </source>
</evidence>
<evidence type="ECO:0000256" key="2">
    <source>
        <dbReference type="ARBA" id="ARBA00022801"/>
    </source>
</evidence>
<keyword evidence="3" id="KW-0347">Helicase</keyword>
<dbReference type="SUPFAM" id="SSF52540">
    <property type="entry name" value="P-loop containing nucleoside triphosphate hydrolases"/>
    <property type="match status" value="1"/>
</dbReference>
<name>D8SRD4_SELML</name>
<dbReference type="CDD" id="cd18791">
    <property type="entry name" value="SF2_C_RHA"/>
    <property type="match status" value="1"/>
</dbReference>
<keyword evidence="4" id="KW-0067">ATP-binding</keyword>
<evidence type="ECO:0000256" key="1">
    <source>
        <dbReference type="ARBA" id="ARBA00022741"/>
    </source>
</evidence>
<dbReference type="GO" id="GO:0004386">
    <property type="term" value="F:helicase activity"/>
    <property type="evidence" value="ECO:0007669"/>
    <property type="project" value="UniProtKB-KW"/>
</dbReference>
<keyword evidence="1" id="KW-0547">Nucleotide-binding</keyword>
<dbReference type="InParanoid" id="D8SRD4"/>
<dbReference type="PANTHER" id="PTHR18934">
    <property type="entry name" value="ATP-DEPENDENT RNA HELICASE"/>
    <property type="match status" value="1"/>
</dbReference>
<proteinExistence type="predicted"/>
<evidence type="ECO:0000313" key="5">
    <source>
        <dbReference type="EMBL" id="EFJ13122.1"/>
    </source>
</evidence>
<keyword evidence="6" id="KW-1185">Reference proteome</keyword>
<dbReference type="HOGENOM" id="CLU_2433432_0_0_1"/>
<dbReference type="Gene3D" id="3.40.50.300">
    <property type="entry name" value="P-loop containing nucleotide triphosphate hydrolases"/>
    <property type="match status" value="1"/>
</dbReference>
<evidence type="ECO:0000313" key="6">
    <source>
        <dbReference type="Proteomes" id="UP000001514"/>
    </source>
</evidence>
<dbReference type="KEGG" id="smo:SELMODRAFT_123024"/>
<dbReference type="eggNOG" id="KOG0922">
    <property type="taxonomic scope" value="Eukaryota"/>
</dbReference>
<sequence length="103" mass="11477">NTPRALVLPLHGRLCQEDQQLVFEAAPPGTGKMVFATNIAETSLTMPGIRYFKVRGGLSKQAIFDPQTGMTTLELTPISQSRDSKSWSCRAHSFWCLLQIVQR</sequence>
<keyword evidence="2" id="KW-0378">Hydrolase</keyword>
<accession>D8SRD4</accession>